<organism evidence="7 8">
    <name type="scientific">Quillaja saponaria</name>
    <name type="common">Soap bark tree</name>
    <dbReference type="NCBI Taxonomy" id="32244"/>
    <lineage>
        <taxon>Eukaryota</taxon>
        <taxon>Viridiplantae</taxon>
        <taxon>Streptophyta</taxon>
        <taxon>Embryophyta</taxon>
        <taxon>Tracheophyta</taxon>
        <taxon>Spermatophyta</taxon>
        <taxon>Magnoliopsida</taxon>
        <taxon>eudicotyledons</taxon>
        <taxon>Gunneridae</taxon>
        <taxon>Pentapetalae</taxon>
        <taxon>rosids</taxon>
        <taxon>fabids</taxon>
        <taxon>Fabales</taxon>
        <taxon>Quillajaceae</taxon>
        <taxon>Quillaja</taxon>
    </lineage>
</organism>
<dbReference type="Proteomes" id="UP001163823">
    <property type="component" value="Chromosome 4"/>
</dbReference>
<dbReference type="CDD" id="cd13132">
    <property type="entry name" value="MATE_eukaryotic"/>
    <property type="match status" value="1"/>
</dbReference>
<comment type="similarity">
    <text evidence="2 6">Belongs to the multi antimicrobial extrusion (MATE) (TC 2.A.66.1) family.</text>
</comment>
<feature type="transmembrane region" description="Helical" evidence="6">
    <location>
        <begin position="160"/>
        <end position="183"/>
    </location>
</feature>
<feature type="transmembrane region" description="Helical" evidence="6">
    <location>
        <begin position="126"/>
        <end position="148"/>
    </location>
</feature>
<evidence type="ECO:0000256" key="1">
    <source>
        <dbReference type="ARBA" id="ARBA00004141"/>
    </source>
</evidence>
<feature type="transmembrane region" description="Helical" evidence="6">
    <location>
        <begin position="46"/>
        <end position="66"/>
    </location>
</feature>
<dbReference type="NCBIfam" id="TIGR00797">
    <property type="entry name" value="matE"/>
    <property type="match status" value="1"/>
</dbReference>
<dbReference type="AlphaFoldDB" id="A0AAD7M5H5"/>
<proteinExistence type="inferred from homology"/>
<dbReference type="GO" id="GO:0016020">
    <property type="term" value="C:membrane"/>
    <property type="evidence" value="ECO:0007669"/>
    <property type="project" value="UniProtKB-SubCell"/>
</dbReference>
<feature type="transmembrane region" description="Helical" evidence="6">
    <location>
        <begin position="96"/>
        <end position="114"/>
    </location>
</feature>
<evidence type="ECO:0000313" key="8">
    <source>
        <dbReference type="Proteomes" id="UP001163823"/>
    </source>
</evidence>
<gene>
    <name evidence="7" type="ORF">O6P43_008520</name>
</gene>
<reference evidence="7" key="1">
    <citation type="journal article" date="2023" name="Science">
        <title>Elucidation of the pathway for biosynthesis of saponin adjuvants from the soapbark tree.</title>
        <authorList>
            <person name="Reed J."/>
            <person name="Orme A."/>
            <person name="El-Demerdash A."/>
            <person name="Owen C."/>
            <person name="Martin L.B.B."/>
            <person name="Misra R.C."/>
            <person name="Kikuchi S."/>
            <person name="Rejzek M."/>
            <person name="Martin A.C."/>
            <person name="Harkess A."/>
            <person name="Leebens-Mack J."/>
            <person name="Louveau T."/>
            <person name="Stephenson M.J."/>
            <person name="Osbourn A."/>
        </authorList>
    </citation>
    <scope>NUCLEOTIDE SEQUENCE</scope>
    <source>
        <strain evidence="7">S10</strain>
    </source>
</reference>
<dbReference type="InterPro" id="IPR045069">
    <property type="entry name" value="MATE_euk"/>
</dbReference>
<dbReference type="GO" id="GO:1990961">
    <property type="term" value="P:xenobiotic detoxification by transmembrane export across the plasma membrane"/>
    <property type="evidence" value="ECO:0007669"/>
    <property type="project" value="InterPro"/>
</dbReference>
<feature type="transmembrane region" description="Helical" evidence="6">
    <location>
        <begin position="389"/>
        <end position="410"/>
    </location>
</feature>
<sequence length="471" mass="51116">MGIWRRDTVEEIKKQLRLAGPMISVSLCQYSLQVISVMFVGHLGELALSGASMATSLAAVTGYNVLMGLSSALETFCGQSYGAEQHHMLGIHMQRAMFALLIVCIPIAIIWANMRHILLALHQDPIISREAGIYALYLIPSLPAYGLFQCHVKFLQSQNIVFPMVLTTAITSALHILFCWTLVLKSGLGQKGAAVANSISYWINVILLALYVRFSSSCTKTWIGFSKEGLHDIPKFLRVAVPSALMVCLESWTFELMVLLSGLLPNPKLQTSVLSICLNTSGMFWMIPFGLAAAASIRISNELGASHPKAARLAVNVTLLLATIEGILVFSLLILIRNIWGHAFSNAKEVVKYVASLMPLLASVAFLDSIQTAFSGIARGCGWQKLGAFVNLGSYYLVGVPLAIVLAFVAHLKGKGLWSGIVCALAVQVLCLLFITLRTNWEKEAKKASERVNGIKVPVDITPGGASLQQN</sequence>
<dbReference type="EMBL" id="JARAOO010000004">
    <property type="protein sequence ID" value="KAJ7970313.1"/>
    <property type="molecule type" value="Genomic_DNA"/>
</dbReference>
<keyword evidence="5 6" id="KW-0472">Membrane</keyword>
<evidence type="ECO:0000313" key="7">
    <source>
        <dbReference type="EMBL" id="KAJ7970313.1"/>
    </source>
</evidence>
<keyword evidence="8" id="KW-1185">Reference proteome</keyword>
<dbReference type="GO" id="GO:0015297">
    <property type="term" value="F:antiporter activity"/>
    <property type="evidence" value="ECO:0007669"/>
    <property type="project" value="InterPro"/>
</dbReference>
<name>A0AAD7M5H5_QUISA</name>
<protein>
    <recommendedName>
        <fullName evidence="6">Protein DETOXIFICATION</fullName>
    </recommendedName>
    <alternativeName>
        <fullName evidence="6">Multidrug and toxic compound extrusion protein</fullName>
    </alternativeName>
</protein>
<feature type="transmembrane region" description="Helical" evidence="6">
    <location>
        <begin position="356"/>
        <end position="377"/>
    </location>
</feature>
<feature type="transmembrane region" description="Helical" evidence="6">
    <location>
        <begin position="21"/>
        <end position="40"/>
    </location>
</feature>
<dbReference type="KEGG" id="qsa:O6P43_008520"/>
<comment type="caution">
    <text evidence="7">The sequence shown here is derived from an EMBL/GenBank/DDBJ whole genome shotgun (WGS) entry which is preliminary data.</text>
</comment>
<dbReference type="GO" id="GO:0042910">
    <property type="term" value="F:xenobiotic transmembrane transporter activity"/>
    <property type="evidence" value="ECO:0007669"/>
    <property type="project" value="InterPro"/>
</dbReference>
<keyword evidence="4 6" id="KW-1133">Transmembrane helix</keyword>
<dbReference type="PANTHER" id="PTHR11206">
    <property type="entry name" value="MULTIDRUG RESISTANCE PROTEIN"/>
    <property type="match status" value="1"/>
</dbReference>
<feature type="transmembrane region" description="Helical" evidence="6">
    <location>
        <begin position="313"/>
        <end position="336"/>
    </location>
</feature>
<feature type="transmembrane region" description="Helical" evidence="6">
    <location>
        <begin position="236"/>
        <end position="263"/>
    </location>
</feature>
<dbReference type="InterPro" id="IPR002528">
    <property type="entry name" value="MATE_fam"/>
</dbReference>
<comment type="subcellular location">
    <subcellularLocation>
        <location evidence="1">Membrane</location>
        <topology evidence="1">Multi-pass membrane protein</topology>
    </subcellularLocation>
</comment>
<keyword evidence="3 6" id="KW-0812">Transmembrane</keyword>
<evidence type="ECO:0000256" key="3">
    <source>
        <dbReference type="ARBA" id="ARBA00022692"/>
    </source>
</evidence>
<evidence type="ECO:0000256" key="6">
    <source>
        <dbReference type="RuleBase" id="RU004914"/>
    </source>
</evidence>
<evidence type="ECO:0000256" key="2">
    <source>
        <dbReference type="ARBA" id="ARBA00010199"/>
    </source>
</evidence>
<feature type="transmembrane region" description="Helical" evidence="6">
    <location>
        <begin position="283"/>
        <end position="301"/>
    </location>
</feature>
<feature type="transmembrane region" description="Helical" evidence="6">
    <location>
        <begin position="416"/>
        <end position="437"/>
    </location>
</feature>
<feature type="transmembrane region" description="Helical" evidence="6">
    <location>
        <begin position="195"/>
        <end position="215"/>
    </location>
</feature>
<evidence type="ECO:0000256" key="5">
    <source>
        <dbReference type="ARBA" id="ARBA00023136"/>
    </source>
</evidence>
<accession>A0AAD7M5H5</accession>
<evidence type="ECO:0000256" key="4">
    <source>
        <dbReference type="ARBA" id="ARBA00022989"/>
    </source>
</evidence>
<dbReference type="Pfam" id="PF01554">
    <property type="entry name" value="MatE"/>
    <property type="match status" value="2"/>
</dbReference>